<organism evidence="5">
    <name type="scientific">Culex pipiens</name>
    <name type="common">House mosquito</name>
    <dbReference type="NCBI Taxonomy" id="7175"/>
    <lineage>
        <taxon>Eukaryota</taxon>
        <taxon>Metazoa</taxon>
        <taxon>Ecdysozoa</taxon>
        <taxon>Arthropoda</taxon>
        <taxon>Hexapoda</taxon>
        <taxon>Insecta</taxon>
        <taxon>Pterygota</taxon>
        <taxon>Neoptera</taxon>
        <taxon>Endopterygota</taxon>
        <taxon>Diptera</taxon>
        <taxon>Nematocera</taxon>
        <taxon>Culicoidea</taxon>
        <taxon>Culicidae</taxon>
        <taxon>Culicinae</taxon>
        <taxon>Culicini</taxon>
        <taxon>Culex</taxon>
        <taxon>Culex</taxon>
    </lineage>
</organism>
<accession>A0A8D8F3K8</accession>
<evidence type="ECO:0000259" key="4">
    <source>
        <dbReference type="Pfam" id="PF04500"/>
    </source>
</evidence>
<feature type="domain" description="FLYWCH-type" evidence="4">
    <location>
        <begin position="27"/>
        <end position="81"/>
    </location>
</feature>
<dbReference type="InterPro" id="IPR007588">
    <property type="entry name" value="Znf_FLYWCH"/>
</dbReference>
<keyword evidence="2" id="KW-0863">Zinc-finger</keyword>
<sequence length="115" mass="13419">MRIVSPQRNYRRAKLEKSTEPYCYNSRGNLVFERYGFSKTSAHGSGNVVYWRCTGYRKHKCKATLKTQNKDLYVINARHSHEPNARGSVFPAALPIWQESNSEQEVRKPSKIKRE</sequence>
<evidence type="ECO:0000313" key="5">
    <source>
        <dbReference type="EMBL" id="CAG6455669.1"/>
    </source>
</evidence>
<dbReference type="AlphaFoldDB" id="A0A8D8F3K8"/>
<evidence type="ECO:0000256" key="1">
    <source>
        <dbReference type="ARBA" id="ARBA00022723"/>
    </source>
</evidence>
<dbReference type="EMBL" id="HBUE01029078">
    <property type="protein sequence ID" value="CAG6455669.1"/>
    <property type="molecule type" value="Transcribed_RNA"/>
</dbReference>
<evidence type="ECO:0000256" key="3">
    <source>
        <dbReference type="ARBA" id="ARBA00022833"/>
    </source>
</evidence>
<keyword evidence="1" id="KW-0479">Metal-binding</keyword>
<evidence type="ECO:0000256" key="2">
    <source>
        <dbReference type="ARBA" id="ARBA00022771"/>
    </source>
</evidence>
<dbReference type="Pfam" id="PF04500">
    <property type="entry name" value="FLYWCH"/>
    <property type="match status" value="1"/>
</dbReference>
<reference evidence="5" key="1">
    <citation type="submission" date="2021-05" db="EMBL/GenBank/DDBJ databases">
        <authorList>
            <person name="Alioto T."/>
            <person name="Alioto T."/>
            <person name="Gomez Garrido J."/>
        </authorList>
    </citation>
    <scope>NUCLEOTIDE SEQUENCE</scope>
</reference>
<name>A0A8D8F3K8_CULPI</name>
<proteinExistence type="predicted"/>
<dbReference type="Gene3D" id="2.20.25.240">
    <property type="match status" value="1"/>
</dbReference>
<dbReference type="GO" id="GO:0008270">
    <property type="term" value="F:zinc ion binding"/>
    <property type="evidence" value="ECO:0007669"/>
    <property type="project" value="UniProtKB-KW"/>
</dbReference>
<protein>
    <submittedName>
        <fullName evidence="5">(northern house mosquito) hypothetical protein</fullName>
    </submittedName>
</protein>
<keyword evidence="3" id="KW-0862">Zinc</keyword>